<dbReference type="PANTHER" id="PTHR33540:SF2">
    <property type="entry name" value="TRNA THREONYLCARBAMOYLADENOSINE BIOSYNTHESIS PROTEIN TSAE"/>
    <property type="match status" value="1"/>
</dbReference>
<protein>
    <recommendedName>
        <fullName evidence="3">tRNA threonylcarbamoyladenosine biosynthesis protein TsaE</fullName>
    </recommendedName>
    <alternativeName>
        <fullName evidence="10">t(6)A37 threonylcarbamoyladenosine biosynthesis protein TsaE</fullName>
    </alternativeName>
</protein>
<keyword evidence="5" id="KW-0819">tRNA processing</keyword>
<organism evidence="11 12">
    <name type="scientific">Hyunsoonleella rubra</name>
    <dbReference type="NCBI Taxonomy" id="1737062"/>
    <lineage>
        <taxon>Bacteria</taxon>
        <taxon>Pseudomonadati</taxon>
        <taxon>Bacteroidota</taxon>
        <taxon>Flavobacteriia</taxon>
        <taxon>Flavobacteriales</taxon>
        <taxon>Flavobacteriaceae</taxon>
    </lineage>
</organism>
<keyword evidence="9" id="KW-0460">Magnesium</keyword>
<evidence type="ECO:0000256" key="5">
    <source>
        <dbReference type="ARBA" id="ARBA00022694"/>
    </source>
</evidence>
<evidence type="ECO:0000256" key="6">
    <source>
        <dbReference type="ARBA" id="ARBA00022723"/>
    </source>
</evidence>
<dbReference type="Pfam" id="PF02367">
    <property type="entry name" value="TsaE"/>
    <property type="match status" value="1"/>
</dbReference>
<dbReference type="Proteomes" id="UP001597476">
    <property type="component" value="Unassembled WGS sequence"/>
</dbReference>
<dbReference type="NCBIfam" id="TIGR00150">
    <property type="entry name" value="T6A_YjeE"/>
    <property type="match status" value="1"/>
</dbReference>
<dbReference type="InterPro" id="IPR027417">
    <property type="entry name" value="P-loop_NTPase"/>
</dbReference>
<evidence type="ECO:0000256" key="7">
    <source>
        <dbReference type="ARBA" id="ARBA00022741"/>
    </source>
</evidence>
<dbReference type="PANTHER" id="PTHR33540">
    <property type="entry name" value="TRNA THREONYLCARBAMOYLADENOSINE BIOSYNTHESIS PROTEIN TSAE"/>
    <property type="match status" value="1"/>
</dbReference>
<dbReference type="Gene3D" id="3.40.50.300">
    <property type="entry name" value="P-loop containing nucleotide triphosphate hydrolases"/>
    <property type="match status" value="1"/>
</dbReference>
<evidence type="ECO:0000313" key="12">
    <source>
        <dbReference type="Proteomes" id="UP001597476"/>
    </source>
</evidence>
<dbReference type="EMBL" id="JBHULY010000013">
    <property type="protein sequence ID" value="MFD2725986.1"/>
    <property type="molecule type" value="Genomic_DNA"/>
</dbReference>
<keyword evidence="4" id="KW-0963">Cytoplasm</keyword>
<comment type="similarity">
    <text evidence="2">Belongs to the TsaE family.</text>
</comment>
<comment type="caution">
    <text evidence="11">The sequence shown here is derived from an EMBL/GenBank/DDBJ whole genome shotgun (WGS) entry which is preliminary data.</text>
</comment>
<evidence type="ECO:0000256" key="9">
    <source>
        <dbReference type="ARBA" id="ARBA00022842"/>
    </source>
</evidence>
<name>A0ABW5TAE6_9FLAO</name>
<proteinExistence type="inferred from homology"/>
<dbReference type="SUPFAM" id="SSF52540">
    <property type="entry name" value="P-loop containing nucleoside triphosphate hydrolases"/>
    <property type="match status" value="1"/>
</dbReference>
<dbReference type="InterPro" id="IPR003442">
    <property type="entry name" value="T6A_TsaE"/>
</dbReference>
<reference evidence="12" key="1">
    <citation type="journal article" date="2019" name="Int. J. Syst. Evol. Microbiol.">
        <title>The Global Catalogue of Microorganisms (GCM) 10K type strain sequencing project: providing services to taxonomists for standard genome sequencing and annotation.</title>
        <authorList>
            <consortium name="The Broad Institute Genomics Platform"/>
            <consortium name="The Broad Institute Genome Sequencing Center for Infectious Disease"/>
            <person name="Wu L."/>
            <person name="Ma J."/>
        </authorList>
    </citation>
    <scope>NUCLEOTIDE SEQUENCE [LARGE SCALE GENOMIC DNA]</scope>
    <source>
        <strain evidence="12">KCTC 42398</strain>
    </source>
</reference>
<accession>A0ABW5TAE6</accession>
<evidence type="ECO:0000256" key="1">
    <source>
        <dbReference type="ARBA" id="ARBA00004496"/>
    </source>
</evidence>
<keyword evidence="12" id="KW-1185">Reference proteome</keyword>
<evidence type="ECO:0000256" key="3">
    <source>
        <dbReference type="ARBA" id="ARBA00019010"/>
    </source>
</evidence>
<gene>
    <name evidence="11" type="primary">tsaE</name>
    <name evidence="11" type="ORF">ACFSR8_07145</name>
</gene>
<dbReference type="RefSeq" id="WP_380290494.1">
    <property type="nucleotide sequence ID" value="NZ_JBHULY010000013.1"/>
</dbReference>
<keyword evidence="8" id="KW-0067">ATP-binding</keyword>
<keyword evidence="7" id="KW-0547">Nucleotide-binding</keyword>
<evidence type="ECO:0000256" key="4">
    <source>
        <dbReference type="ARBA" id="ARBA00022490"/>
    </source>
</evidence>
<sequence length="134" mass="15395">MKITYELHEVDDVALKLLEQLSSKIVLLYGTMGTGKTTLVKSLTKALGSTDEASSPTFSIVNEYEADNDVIYHFDLYRINDLEEAFNFGIEDYLFSNHWILIEWPELIEPILPENFNKIHLDVDAKDVRILSLE</sequence>
<evidence type="ECO:0000256" key="10">
    <source>
        <dbReference type="ARBA" id="ARBA00032441"/>
    </source>
</evidence>
<comment type="subcellular location">
    <subcellularLocation>
        <location evidence="1">Cytoplasm</location>
    </subcellularLocation>
</comment>
<keyword evidence="6" id="KW-0479">Metal-binding</keyword>
<evidence type="ECO:0000313" key="11">
    <source>
        <dbReference type="EMBL" id="MFD2725986.1"/>
    </source>
</evidence>
<evidence type="ECO:0000256" key="2">
    <source>
        <dbReference type="ARBA" id="ARBA00007599"/>
    </source>
</evidence>
<evidence type="ECO:0000256" key="8">
    <source>
        <dbReference type="ARBA" id="ARBA00022840"/>
    </source>
</evidence>